<protein>
    <submittedName>
        <fullName evidence="1">Uncharacterized protein</fullName>
    </submittedName>
</protein>
<accession>A0A4Q4MXH5</accession>
<name>A0A4Q4MXH5_ALTAL</name>
<evidence type="ECO:0000313" key="1">
    <source>
        <dbReference type="EMBL" id="RYN61637.1"/>
    </source>
</evidence>
<organism evidence="1 2">
    <name type="scientific">Alternaria alternata</name>
    <name type="common">Alternaria rot fungus</name>
    <name type="synonym">Torula alternata</name>
    <dbReference type="NCBI Taxonomy" id="5599"/>
    <lineage>
        <taxon>Eukaryota</taxon>
        <taxon>Fungi</taxon>
        <taxon>Dikarya</taxon>
        <taxon>Ascomycota</taxon>
        <taxon>Pezizomycotina</taxon>
        <taxon>Dothideomycetes</taxon>
        <taxon>Pleosporomycetidae</taxon>
        <taxon>Pleosporales</taxon>
        <taxon>Pleosporineae</taxon>
        <taxon>Pleosporaceae</taxon>
        <taxon>Alternaria</taxon>
        <taxon>Alternaria sect. Alternaria</taxon>
        <taxon>Alternaria alternata complex</taxon>
    </lineage>
</organism>
<reference evidence="2" key="1">
    <citation type="journal article" date="2019" name="bioRxiv">
        <title>Genomics, evolutionary history and diagnostics of the Alternaria alternata species group including apple and Asian pear pathotypes.</title>
        <authorList>
            <person name="Armitage A.D."/>
            <person name="Cockerton H.M."/>
            <person name="Sreenivasaprasad S."/>
            <person name="Woodhall J.W."/>
            <person name="Lane C.R."/>
            <person name="Harrison R.J."/>
            <person name="Clarkson J.P."/>
        </authorList>
    </citation>
    <scope>NUCLEOTIDE SEQUENCE [LARGE SCALE GENOMIC DNA]</scope>
    <source>
        <strain evidence="2">FERA 1177</strain>
    </source>
</reference>
<comment type="caution">
    <text evidence="1">The sequence shown here is derived from an EMBL/GenBank/DDBJ whole genome shotgun (WGS) entry which is preliminary data.</text>
</comment>
<gene>
    <name evidence="1" type="ORF">AA0117_g12959</name>
</gene>
<dbReference type="Proteomes" id="UP000291422">
    <property type="component" value="Unassembled WGS sequence"/>
</dbReference>
<sequence>MVEALFSEMLSDHVVRSAALQGLQIYVLGNELELYASETYASPTESPPSDVVLAISLRGPAGTWPPPRSLLQDALQLSVGVGAVYSSLVPPGDDEYNESLMLLNLLLRRSNEHADTPSLLLLRRRRIRLLWLEGPVEVVLEPHKQSWAIDICADRVLHLSRRLAPGMVPLLQYCGVHERQPVVRQAQWLPTGPLACDEMVFDLGGDCAAGEESLRFAAKSVTGSQDAG</sequence>
<dbReference type="EMBL" id="PDXD01000104">
    <property type="protein sequence ID" value="RYN61637.1"/>
    <property type="molecule type" value="Genomic_DNA"/>
</dbReference>
<dbReference type="AlphaFoldDB" id="A0A4Q4MXH5"/>
<proteinExistence type="predicted"/>
<evidence type="ECO:0000313" key="2">
    <source>
        <dbReference type="Proteomes" id="UP000291422"/>
    </source>
</evidence>